<organism evidence="2 3">
    <name type="scientific">Fibrella forsythiae</name>
    <dbReference type="NCBI Taxonomy" id="2817061"/>
    <lineage>
        <taxon>Bacteria</taxon>
        <taxon>Pseudomonadati</taxon>
        <taxon>Bacteroidota</taxon>
        <taxon>Cytophagia</taxon>
        <taxon>Cytophagales</taxon>
        <taxon>Spirosomataceae</taxon>
        <taxon>Fibrella</taxon>
    </lineage>
</organism>
<keyword evidence="1" id="KW-1133">Transmembrane helix</keyword>
<gene>
    <name evidence="2" type="ORF">J2I46_31040</name>
</gene>
<comment type="caution">
    <text evidence="2">The sequence shown here is derived from an EMBL/GenBank/DDBJ whole genome shotgun (WGS) entry which is preliminary data.</text>
</comment>
<evidence type="ECO:0000313" key="2">
    <source>
        <dbReference type="EMBL" id="MBO0953050.1"/>
    </source>
</evidence>
<evidence type="ECO:0000313" key="3">
    <source>
        <dbReference type="Proteomes" id="UP000664628"/>
    </source>
</evidence>
<feature type="transmembrane region" description="Helical" evidence="1">
    <location>
        <begin position="69"/>
        <end position="88"/>
    </location>
</feature>
<dbReference type="RefSeq" id="WP_207333002.1">
    <property type="nucleotide sequence ID" value="NZ_JAFMYW010000018.1"/>
</dbReference>
<keyword evidence="1" id="KW-0812">Transmembrane</keyword>
<feature type="transmembrane region" description="Helical" evidence="1">
    <location>
        <begin position="95"/>
        <end position="116"/>
    </location>
</feature>
<feature type="transmembrane region" description="Helical" evidence="1">
    <location>
        <begin position="219"/>
        <end position="243"/>
    </location>
</feature>
<dbReference type="EMBL" id="JAFMYW010000018">
    <property type="protein sequence ID" value="MBO0953050.1"/>
    <property type="molecule type" value="Genomic_DNA"/>
</dbReference>
<feature type="transmembrane region" description="Helical" evidence="1">
    <location>
        <begin position="21"/>
        <end position="42"/>
    </location>
</feature>
<feature type="transmembrane region" description="Helical" evidence="1">
    <location>
        <begin position="189"/>
        <end position="207"/>
    </location>
</feature>
<accession>A0ABS3JSS0</accession>
<feature type="transmembrane region" description="Helical" evidence="1">
    <location>
        <begin position="255"/>
        <end position="278"/>
    </location>
</feature>
<feature type="transmembrane region" description="Helical" evidence="1">
    <location>
        <begin position="299"/>
        <end position="318"/>
    </location>
</feature>
<feature type="transmembrane region" description="Helical" evidence="1">
    <location>
        <begin position="152"/>
        <end position="169"/>
    </location>
</feature>
<keyword evidence="1" id="KW-0472">Membrane</keyword>
<feature type="non-terminal residue" evidence="2">
    <location>
        <position position="358"/>
    </location>
</feature>
<evidence type="ECO:0008006" key="4">
    <source>
        <dbReference type="Google" id="ProtNLM"/>
    </source>
</evidence>
<evidence type="ECO:0000256" key="1">
    <source>
        <dbReference type="SAM" id="Phobius"/>
    </source>
</evidence>
<name>A0ABS3JSS0_9BACT</name>
<keyword evidence="3" id="KW-1185">Reference proteome</keyword>
<feature type="transmembrane region" description="Helical" evidence="1">
    <location>
        <begin position="324"/>
        <end position="342"/>
    </location>
</feature>
<dbReference type="Proteomes" id="UP000664628">
    <property type="component" value="Unassembled WGS sequence"/>
</dbReference>
<proteinExistence type="predicted"/>
<protein>
    <recommendedName>
        <fullName evidence="4">Glycosyltransferase RgtA/B/C/D-like domain-containing protein</fullName>
    </recommendedName>
</protein>
<reference evidence="2 3" key="1">
    <citation type="submission" date="2021-03" db="EMBL/GenBank/DDBJ databases">
        <title>Fibrella sp. HMF5405 genome sequencing and assembly.</title>
        <authorList>
            <person name="Kang H."/>
            <person name="Kim H."/>
            <person name="Bae S."/>
            <person name="Joh K."/>
        </authorList>
    </citation>
    <scope>NUCLEOTIDE SEQUENCE [LARGE SCALE GENOMIC DNA]</scope>
    <source>
        <strain evidence="2 3">HMF5405</strain>
    </source>
</reference>
<sequence length="358" mass="39790">MQSQPTPAARQALAEPPYRNYLVFLLFFGVPLLFALYTQHAWEDWYITFRASKNLALGNGLVFQPGERLHTFTSPLGTLIPALLAWLTGGQADEAVLWLFRGLNCVLSGLTGLLTWQIGRALHRFSFTTWFMLLLLAVDAKLIDNSINGMETAIVVFFLTLTVHSLVITRQGRYLALAMAGLMWSRPDGFMYVSGLLMGILIWGNRLAPDASRSSWFGLILRAGLLALLLYAPWLAWASWYYGTPIPNTVVAKGIGVSASLGELLGSMAAFPLEALFGAKGRLHLLFTPTYPEFGGWPLRLYTVSKGLTLLAIGYWLIPKVSTWGKVFSLMAFISVLYLSTIKYPYPWYIPLGTFACI</sequence>